<dbReference type="GO" id="GO:0017136">
    <property type="term" value="F:histone deacetylase activity, NAD-dependent"/>
    <property type="evidence" value="ECO:0007669"/>
    <property type="project" value="TreeGrafter"/>
</dbReference>
<keyword evidence="1" id="KW-0963">Cytoplasm</keyword>
<accession>A0A0K0XVR9</accession>
<dbReference type="PROSITE" id="PS50305">
    <property type="entry name" value="SIRTUIN"/>
    <property type="match status" value="1"/>
</dbReference>
<dbReference type="GO" id="GO:0036055">
    <property type="term" value="F:protein-succinyllysine desuccinylase activity"/>
    <property type="evidence" value="ECO:0007669"/>
    <property type="project" value="UniProtKB-UniRule"/>
</dbReference>
<comment type="function">
    <text evidence="1">NAD-dependent lysine deacetylase and desuccinylase that specifically removes acetyl and succinyl groups on target proteins. Modulates the activities of several proteins which are inactive in their acylated form.</text>
</comment>
<dbReference type="PANTHER" id="PTHR11085:SF4">
    <property type="entry name" value="NAD-DEPENDENT PROTEIN DEACYLASE"/>
    <property type="match status" value="1"/>
</dbReference>
<name>A0A0K0XVR9_9GAMM</name>
<feature type="binding site" evidence="1">
    <location>
        <begin position="225"/>
        <end position="227"/>
    </location>
    <ligand>
        <name>NAD(+)</name>
        <dbReference type="ChEBI" id="CHEBI:57540"/>
    </ligand>
</feature>
<comment type="domain">
    <text evidence="1">2 residues (Tyr-75 and Arg-78) present in a large hydrophobic pocket are probably involved in substrate specificity. They are important for desuccinylation activity, but dispensable for deacetylation activity.</text>
</comment>
<comment type="catalytic activity">
    <reaction evidence="1">
        <text>N(6)-succinyl-L-lysyl-[protein] + NAD(+) + H2O = 2''-O-succinyl-ADP-D-ribose + nicotinamide + L-lysyl-[protein]</text>
        <dbReference type="Rhea" id="RHEA:47668"/>
        <dbReference type="Rhea" id="RHEA-COMP:9752"/>
        <dbReference type="Rhea" id="RHEA-COMP:11877"/>
        <dbReference type="ChEBI" id="CHEBI:15377"/>
        <dbReference type="ChEBI" id="CHEBI:17154"/>
        <dbReference type="ChEBI" id="CHEBI:29969"/>
        <dbReference type="ChEBI" id="CHEBI:57540"/>
        <dbReference type="ChEBI" id="CHEBI:87830"/>
        <dbReference type="ChEBI" id="CHEBI:87832"/>
    </reaction>
</comment>
<dbReference type="KEGG" id="wma:WM2015_1345"/>
<reference evidence="3 4" key="1">
    <citation type="submission" date="2015-07" db="EMBL/GenBank/DDBJ databases">
        <authorList>
            <person name="Noorani M."/>
        </authorList>
    </citation>
    <scope>NUCLEOTIDE SEQUENCE [LARGE SCALE GENOMIC DNA]</scope>
    <source>
        <strain evidence="3 4">KCTC 42284</strain>
    </source>
</reference>
<feature type="binding site" evidence="1">
    <location>
        <begin position="199"/>
        <end position="201"/>
    </location>
    <ligand>
        <name>NAD(+)</name>
        <dbReference type="ChEBI" id="CHEBI:57540"/>
    </ligand>
</feature>
<protein>
    <recommendedName>
        <fullName evidence="1">NAD-dependent protein deacylase</fullName>
        <ecNumber evidence="1">2.3.1.286</ecNumber>
    </recommendedName>
    <alternativeName>
        <fullName evidence="1">Regulatory protein SIR2 homolog</fullName>
    </alternativeName>
</protein>
<comment type="subcellular location">
    <subcellularLocation>
        <location evidence="1">Cytoplasm</location>
    </subcellularLocation>
</comment>
<evidence type="ECO:0000256" key="2">
    <source>
        <dbReference type="PROSITE-ProRule" id="PRU00236"/>
    </source>
</evidence>
<dbReference type="Gene3D" id="3.40.50.1220">
    <property type="entry name" value="TPP-binding domain"/>
    <property type="match status" value="1"/>
</dbReference>
<dbReference type="HAMAP" id="MF_01121">
    <property type="entry name" value="Sirtuin_ClassIII"/>
    <property type="match status" value="1"/>
</dbReference>
<evidence type="ECO:0000313" key="4">
    <source>
        <dbReference type="Proteomes" id="UP000066624"/>
    </source>
</evidence>
<dbReference type="GO" id="GO:0070403">
    <property type="term" value="F:NAD+ binding"/>
    <property type="evidence" value="ECO:0007669"/>
    <property type="project" value="UniProtKB-UniRule"/>
</dbReference>
<dbReference type="Proteomes" id="UP000066624">
    <property type="component" value="Chromosome"/>
</dbReference>
<dbReference type="NCBIfam" id="NF001753">
    <property type="entry name" value="PRK00481.1-3"/>
    <property type="match status" value="1"/>
</dbReference>
<dbReference type="RefSeq" id="WP_245609815.1">
    <property type="nucleotide sequence ID" value="NZ_CP012154.1"/>
</dbReference>
<evidence type="ECO:0000256" key="1">
    <source>
        <dbReference type="HAMAP-Rule" id="MF_01121"/>
    </source>
</evidence>
<dbReference type="EMBL" id="CP012154">
    <property type="protein sequence ID" value="AKS41717.1"/>
    <property type="molecule type" value="Genomic_DNA"/>
</dbReference>
<evidence type="ECO:0000313" key="3">
    <source>
        <dbReference type="EMBL" id="AKS41717.1"/>
    </source>
</evidence>
<dbReference type="InterPro" id="IPR026591">
    <property type="entry name" value="Sirtuin_cat_small_dom_sf"/>
</dbReference>
<dbReference type="SUPFAM" id="SSF52467">
    <property type="entry name" value="DHS-like NAD/FAD-binding domain"/>
    <property type="match status" value="1"/>
</dbReference>
<dbReference type="GO" id="GO:0036054">
    <property type="term" value="F:protein-malonyllysine demalonylase activity"/>
    <property type="evidence" value="ECO:0007669"/>
    <property type="project" value="InterPro"/>
</dbReference>
<dbReference type="CDD" id="cd01412">
    <property type="entry name" value="SIRT5_Af1_CobB"/>
    <property type="match status" value="1"/>
</dbReference>
<comment type="caution">
    <text evidence="1 2">Lacks conserved residue(s) required for the propagation of feature annotation.</text>
</comment>
<feature type="active site" description="Proton acceptor" evidence="1">
    <location>
        <position position="127"/>
    </location>
</feature>
<dbReference type="STRING" id="1579979.WM2015_1345"/>
<sequence length="254" mass="28078">MPREISAKQTIPKSLQDRLRDSERITVLSGAGISAESGIPTFRQAQTGLWARYDPMRLASPEGFAEDPGLVWRWYQWRRKLVDRSEPNAGHRALVELARTIPELRLITQNVDGLHQRAGARSVIELHGNLARTVCSRTRRAIDPDWLERHAEQEPPPSPHHPQGLARPDVVWFGEALDAHTLEQACQAASDCELMLIVGTSGLVHPAAGLPRLAASAGACLVEVNPERTALSDSVDWRLVGPSAECLPRLVERI</sequence>
<dbReference type="InterPro" id="IPR027546">
    <property type="entry name" value="Sirtuin_class_III"/>
</dbReference>
<feature type="binding site" evidence="1">
    <location>
        <position position="243"/>
    </location>
    <ligand>
        <name>NAD(+)</name>
        <dbReference type="ChEBI" id="CHEBI:57540"/>
    </ligand>
</feature>
<keyword evidence="4" id="KW-1185">Reference proteome</keyword>
<dbReference type="InterPro" id="IPR029035">
    <property type="entry name" value="DHS-like_NAD/FAD-binding_dom"/>
</dbReference>
<feature type="binding site" evidence="1">
    <location>
        <position position="75"/>
    </location>
    <ligand>
        <name>substrate</name>
    </ligand>
</feature>
<keyword evidence="1" id="KW-0520">NAD</keyword>
<dbReference type="PATRIC" id="fig|1579979.3.peg.1379"/>
<dbReference type="InterPro" id="IPR026590">
    <property type="entry name" value="Ssirtuin_cat_dom"/>
</dbReference>
<dbReference type="Gene3D" id="3.30.1600.10">
    <property type="entry name" value="SIR2/SIRT2 'Small Domain"/>
    <property type="match status" value="1"/>
</dbReference>
<comment type="similarity">
    <text evidence="1">Belongs to the sirtuin family. Class III subfamily.</text>
</comment>
<gene>
    <name evidence="1" type="primary">cobB</name>
    <name evidence="3" type="ORF">WM2015_1345</name>
</gene>
<proteinExistence type="inferred from homology"/>
<dbReference type="AlphaFoldDB" id="A0A0K0XVR9"/>
<dbReference type="InterPro" id="IPR050134">
    <property type="entry name" value="NAD-dep_sirtuin_deacylases"/>
</dbReference>
<comment type="catalytic activity">
    <reaction evidence="1">
        <text>N(6)-acetyl-L-lysyl-[protein] + NAD(+) + H2O = 2''-O-acetyl-ADP-D-ribose + nicotinamide + L-lysyl-[protein]</text>
        <dbReference type="Rhea" id="RHEA:43636"/>
        <dbReference type="Rhea" id="RHEA-COMP:9752"/>
        <dbReference type="Rhea" id="RHEA-COMP:10731"/>
        <dbReference type="ChEBI" id="CHEBI:15377"/>
        <dbReference type="ChEBI" id="CHEBI:17154"/>
        <dbReference type="ChEBI" id="CHEBI:29969"/>
        <dbReference type="ChEBI" id="CHEBI:57540"/>
        <dbReference type="ChEBI" id="CHEBI:61930"/>
        <dbReference type="ChEBI" id="CHEBI:83767"/>
        <dbReference type="EC" id="2.3.1.286"/>
    </reaction>
</comment>
<dbReference type="EC" id="2.3.1.286" evidence="1"/>
<feature type="binding site" evidence="1">
    <location>
        <position position="78"/>
    </location>
    <ligand>
        <name>substrate</name>
    </ligand>
</feature>
<organism evidence="3 4">
    <name type="scientific">Wenzhouxiangella marina</name>
    <dbReference type="NCBI Taxonomy" id="1579979"/>
    <lineage>
        <taxon>Bacteria</taxon>
        <taxon>Pseudomonadati</taxon>
        <taxon>Pseudomonadota</taxon>
        <taxon>Gammaproteobacteria</taxon>
        <taxon>Chromatiales</taxon>
        <taxon>Wenzhouxiangellaceae</taxon>
        <taxon>Wenzhouxiangella</taxon>
    </lineage>
</organism>
<dbReference type="PANTHER" id="PTHR11085">
    <property type="entry name" value="NAD-DEPENDENT PROTEIN DEACYLASE SIRTUIN-5, MITOCHONDRIAL-RELATED"/>
    <property type="match status" value="1"/>
</dbReference>
<feature type="binding site" evidence="1">
    <location>
        <begin position="109"/>
        <end position="112"/>
    </location>
    <ligand>
        <name>NAD(+)</name>
        <dbReference type="ChEBI" id="CHEBI:57540"/>
    </ligand>
</feature>
<dbReference type="InterPro" id="IPR003000">
    <property type="entry name" value="Sirtuin"/>
</dbReference>
<dbReference type="Pfam" id="PF02146">
    <property type="entry name" value="SIR2"/>
    <property type="match status" value="1"/>
</dbReference>
<dbReference type="GO" id="GO:0005737">
    <property type="term" value="C:cytoplasm"/>
    <property type="evidence" value="ECO:0007669"/>
    <property type="project" value="UniProtKB-SubCell"/>
</dbReference>